<name>A0A699KLT5_TANCI</name>
<gene>
    <name evidence="3" type="ORF">Tci_667878</name>
</gene>
<feature type="compositionally biased region" description="Low complexity" evidence="2">
    <location>
        <begin position="174"/>
        <end position="184"/>
    </location>
</feature>
<reference evidence="3" key="1">
    <citation type="journal article" date="2019" name="Sci. Rep.">
        <title>Draft genome of Tanacetum cinerariifolium, the natural source of mosquito coil.</title>
        <authorList>
            <person name="Yamashiro T."/>
            <person name="Shiraishi A."/>
            <person name="Satake H."/>
            <person name="Nakayama K."/>
        </authorList>
    </citation>
    <scope>NUCLEOTIDE SEQUENCE</scope>
</reference>
<dbReference type="EMBL" id="BKCJ010522217">
    <property type="protein sequence ID" value="GFA95906.1"/>
    <property type="molecule type" value="Genomic_DNA"/>
</dbReference>
<feature type="coiled-coil region" evidence="1">
    <location>
        <begin position="195"/>
        <end position="250"/>
    </location>
</feature>
<dbReference type="AlphaFoldDB" id="A0A699KLT5"/>
<evidence type="ECO:0000256" key="2">
    <source>
        <dbReference type="SAM" id="MobiDB-lite"/>
    </source>
</evidence>
<protein>
    <submittedName>
        <fullName evidence="3">Uncharacterized protein</fullName>
    </submittedName>
</protein>
<organism evidence="3">
    <name type="scientific">Tanacetum cinerariifolium</name>
    <name type="common">Dalmatian daisy</name>
    <name type="synonym">Chrysanthemum cinerariifolium</name>
    <dbReference type="NCBI Taxonomy" id="118510"/>
    <lineage>
        <taxon>Eukaryota</taxon>
        <taxon>Viridiplantae</taxon>
        <taxon>Streptophyta</taxon>
        <taxon>Embryophyta</taxon>
        <taxon>Tracheophyta</taxon>
        <taxon>Spermatophyta</taxon>
        <taxon>Magnoliopsida</taxon>
        <taxon>eudicotyledons</taxon>
        <taxon>Gunneridae</taxon>
        <taxon>Pentapetalae</taxon>
        <taxon>asterids</taxon>
        <taxon>campanulids</taxon>
        <taxon>Asterales</taxon>
        <taxon>Asteraceae</taxon>
        <taxon>Asteroideae</taxon>
        <taxon>Anthemideae</taxon>
        <taxon>Anthemidinae</taxon>
        <taxon>Tanacetum</taxon>
    </lineage>
</organism>
<proteinExistence type="predicted"/>
<evidence type="ECO:0000256" key="1">
    <source>
        <dbReference type="SAM" id="Coils"/>
    </source>
</evidence>
<feature type="region of interest" description="Disordered" evidence="2">
    <location>
        <begin position="138"/>
        <end position="184"/>
    </location>
</feature>
<keyword evidence="1" id="KW-0175">Coiled coil</keyword>
<accession>A0A699KLT5</accession>
<evidence type="ECO:0000313" key="3">
    <source>
        <dbReference type="EMBL" id="GFA95906.1"/>
    </source>
</evidence>
<comment type="caution">
    <text evidence="3">The sequence shown here is derived from an EMBL/GenBank/DDBJ whole genome shotgun (WGS) entry which is preliminary data.</text>
</comment>
<feature type="compositionally biased region" description="Pro residues" evidence="2">
    <location>
        <begin position="142"/>
        <end position="155"/>
    </location>
</feature>
<sequence length="481" mass="53492">MALTFANTHNMIAYLTKSDASEGFDQIINFLNAISIKNDVTRLQALVDKKKVIITKATTRDALRLDDAESIDCLPNEEVFNELSGMGVGNGFSRMNTPLFEGMIVAQQVNVDDVPTVGVADEGATSVNVDVVLTAVDEPSIPSLPPPTQPPPPSQGLPSTSQVQPTPLPSLIAQPLSPQQQPKPLQDEKISMDLLHNLLDTCKTLTRKVEHLEQDKIAQALEITKLKQRVKKLERRNKLKVSKLKRLEKVGTTQRVDTSEDTVMDDGRQAESQAQIYQIDLEHADKVLSMLDDKLEPAELQEVVEVVTTTKLMTEVVTAASATITDAAPTLTTAPSAARKRNGVVIRDHEETATSSTIIHYEAKSKDKGKWILTKEQMEEEDSRALKRMSESQAKKAAKNHKLDEEVAELKKHLQIVPNDEDDVYTEATPIAHKVPVVDYEIYTENNKPYYKIIRADGSPQLFLSFLSLLRNFDREDLEVL</sequence>